<keyword evidence="3" id="KW-1185">Reference proteome</keyword>
<sequence length="96" mass="10657">MRKPLITAVAVWVVVATLLFLTLDPVVAAFLAILGAGVAAVVPLAATWDEAPSFEERELARARKRAAHRERTKDARARDKARYEARQAKRAQKARH</sequence>
<reference evidence="2 3" key="1">
    <citation type="submission" date="2020-02" db="EMBL/GenBank/DDBJ databases">
        <title>The whole genome sequence of CPCC 205119.</title>
        <authorList>
            <person name="Jiang Z."/>
        </authorList>
    </citation>
    <scope>NUCLEOTIDE SEQUENCE [LARGE SCALE GENOMIC DNA]</scope>
    <source>
        <strain evidence="2 3">CPCC 205119</strain>
    </source>
</reference>
<accession>A0A7K3WKP8</accession>
<organism evidence="2 3">
    <name type="scientific">Goekera deserti</name>
    <dbReference type="NCBI Taxonomy" id="2497753"/>
    <lineage>
        <taxon>Bacteria</taxon>
        <taxon>Bacillati</taxon>
        <taxon>Actinomycetota</taxon>
        <taxon>Actinomycetes</taxon>
        <taxon>Geodermatophilales</taxon>
        <taxon>Geodermatophilaceae</taxon>
        <taxon>Goekera</taxon>
    </lineage>
</organism>
<name>A0A7K3WKP8_9ACTN</name>
<gene>
    <name evidence="2" type="ORF">G1H19_19190</name>
</gene>
<feature type="compositionally biased region" description="Basic and acidic residues" evidence="1">
    <location>
        <begin position="69"/>
        <end position="87"/>
    </location>
</feature>
<evidence type="ECO:0000313" key="2">
    <source>
        <dbReference type="EMBL" id="NEL56103.1"/>
    </source>
</evidence>
<dbReference type="Proteomes" id="UP000470470">
    <property type="component" value="Unassembled WGS sequence"/>
</dbReference>
<protein>
    <submittedName>
        <fullName evidence="2">Uncharacterized protein</fullName>
    </submittedName>
</protein>
<dbReference type="AlphaFoldDB" id="A0A7K3WKP8"/>
<proteinExistence type="predicted"/>
<dbReference type="RefSeq" id="WP_152727294.1">
    <property type="nucleotide sequence ID" value="NZ_JAABOZ010000001.1"/>
</dbReference>
<evidence type="ECO:0000313" key="3">
    <source>
        <dbReference type="Proteomes" id="UP000470470"/>
    </source>
</evidence>
<feature type="region of interest" description="Disordered" evidence="1">
    <location>
        <begin position="59"/>
        <end position="96"/>
    </location>
</feature>
<comment type="caution">
    <text evidence="2">The sequence shown here is derived from an EMBL/GenBank/DDBJ whole genome shotgun (WGS) entry which is preliminary data.</text>
</comment>
<dbReference type="EMBL" id="JAAGWK010000030">
    <property type="protein sequence ID" value="NEL56103.1"/>
    <property type="molecule type" value="Genomic_DNA"/>
</dbReference>
<evidence type="ECO:0000256" key="1">
    <source>
        <dbReference type="SAM" id="MobiDB-lite"/>
    </source>
</evidence>